<evidence type="ECO:0000256" key="4">
    <source>
        <dbReference type="ARBA" id="ARBA00022723"/>
    </source>
</evidence>
<dbReference type="Proteomes" id="UP000694389">
    <property type="component" value="Unassembled WGS sequence"/>
</dbReference>
<dbReference type="RefSeq" id="XP_051254901.1">
    <property type="nucleotide sequence ID" value="XM_051398941.1"/>
</dbReference>
<dbReference type="SMART" id="SM00249">
    <property type="entry name" value="PHD"/>
    <property type="match status" value="3"/>
</dbReference>
<dbReference type="GO" id="GO:0004842">
    <property type="term" value="F:ubiquitin-protein transferase activity"/>
    <property type="evidence" value="ECO:0007669"/>
    <property type="project" value="InterPro"/>
</dbReference>
<organism evidence="13 14">
    <name type="scientific">Dicentrarchus labrax</name>
    <name type="common">European seabass</name>
    <name type="synonym">Morone labrax</name>
    <dbReference type="NCBI Taxonomy" id="13489"/>
    <lineage>
        <taxon>Eukaryota</taxon>
        <taxon>Metazoa</taxon>
        <taxon>Chordata</taxon>
        <taxon>Craniata</taxon>
        <taxon>Vertebrata</taxon>
        <taxon>Euteleostomi</taxon>
        <taxon>Actinopterygii</taxon>
        <taxon>Neopterygii</taxon>
        <taxon>Teleostei</taxon>
        <taxon>Neoteleostei</taxon>
        <taxon>Acanthomorphata</taxon>
        <taxon>Eupercaria</taxon>
        <taxon>Moronidae</taxon>
        <taxon>Dicentrarchus</taxon>
    </lineage>
</organism>
<evidence type="ECO:0000256" key="6">
    <source>
        <dbReference type="ARBA" id="ARBA00022786"/>
    </source>
</evidence>
<keyword evidence="6 9" id="KW-0833">Ubl conjugation pathway</keyword>
<comment type="subcellular location">
    <subcellularLocation>
        <location evidence="1">Nucleus</location>
    </subcellularLocation>
</comment>
<evidence type="ECO:0000313" key="14">
    <source>
        <dbReference type="Proteomes" id="UP000694389"/>
    </source>
</evidence>
<proteinExistence type="predicted"/>
<evidence type="ECO:0000256" key="9">
    <source>
        <dbReference type="PROSITE-ProRule" id="PRU00104"/>
    </source>
</evidence>
<dbReference type="InterPro" id="IPR001965">
    <property type="entry name" value="Znf_PHD"/>
</dbReference>
<dbReference type="InterPro" id="IPR059102">
    <property type="entry name" value="PHD_PHF7/G2E3-like"/>
</dbReference>
<evidence type="ECO:0000256" key="10">
    <source>
        <dbReference type="SAM" id="MobiDB-lite"/>
    </source>
</evidence>
<evidence type="ECO:0000256" key="3">
    <source>
        <dbReference type="ARBA" id="ARBA00022679"/>
    </source>
</evidence>
<dbReference type="PROSITE" id="PS51805">
    <property type="entry name" value="EPHD"/>
    <property type="match status" value="1"/>
</dbReference>
<dbReference type="RefSeq" id="XP_051254895.1">
    <property type="nucleotide sequence ID" value="XM_051398935.1"/>
</dbReference>
<dbReference type="InterPro" id="IPR013083">
    <property type="entry name" value="Znf_RING/FYVE/PHD"/>
</dbReference>
<evidence type="ECO:0000256" key="2">
    <source>
        <dbReference type="ARBA" id="ARBA00004906"/>
    </source>
</evidence>
<dbReference type="Ensembl" id="ENSDLAT00005040589.2">
    <property type="protein sequence ID" value="ENSDLAP00005038023.2"/>
    <property type="gene ID" value="ENSDLAG00005016919.2"/>
</dbReference>
<sequence length="746" mass="83168">MKKKVRRSQVADEGSSNQEECCALCRLSDDDPAMFGEKVTLKEHKLSVHYFCLLTSCGVYQRGEEDEGVFGFLVDDIQQEIRRSARLTCCCCKKKGACVGCNVRSCRKTIHFPCGRKQKFISQFTGLFPSYCPDHSPTQSLCVGLDLSLPQSCSVCLDAIDPVLCYSVLKCPSCNASWFHRDCVQRQAHSAGLFFFRCTLCNNKDDFQEEMLRMGIYIPERDASWELEANAYSELLEVYNRCDALACLCTDGRSHSAKTGWFEVIRCRLCGSRGTHRKCSGLKLNTSDWACSDCTQTTDGKASLVASPQGGQRRSLLSKRHLSPIHSSVSCKRPSLPVGSGSPEDLLQALAAQLRPLSVQVEVRRDRALAAGVELVRRTDFDPTHTLSVRFKDHQRTSFPSSLQDSDSARQGFLKLLLQQIQDSVVFEGPEGSKNLALDSQALREDLYFDVGCLLALSLVHGGPPVGFFSRALYQCLFNFPPNWPLTVAHMTPDTHSTRQVSRIAKAKSLDELKEVTAASWEYLELAGCNRPISSLKERDVLVEDLVSFTLITRMQLPLQRFREGLRTLGVFDQVQLFPSAFCSVFCEAAVRLSAQTVGQLFTVEFSQQDDRLDRETPVVTFWRHFLLECEVGRSSISLQDLLHFATGAEEVPAAGLLPPPTISFLHPVTSSPPGAEQEERGGRGRGGKRGKVRPQTAEWRDEGLFPQREPNSKHLLLPVTSSYQAFKSSMEQAISHHVHLLPTES</sequence>
<reference evidence="13" key="1">
    <citation type="submission" date="2025-08" db="UniProtKB">
        <authorList>
            <consortium name="Ensembl"/>
        </authorList>
    </citation>
    <scope>IDENTIFICATION</scope>
</reference>
<evidence type="ECO:0000259" key="12">
    <source>
        <dbReference type="PROSITE" id="PS51805"/>
    </source>
</evidence>
<dbReference type="PROSITE" id="PS50237">
    <property type="entry name" value="HECT"/>
    <property type="match status" value="1"/>
</dbReference>
<dbReference type="CDD" id="cd15669">
    <property type="entry name" value="ePHD_PHF7_G2E3_like"/>
    <property type="match status" value="1"/>
</dbReference>
<evidence type="ECO:0000256" key="8">
    <source>
        <dbReference type="ARBA" id="ARBA00023242"/>
    </source>
</evidence>
<name>A0A8C4H7G6_DICLA</name>
<dbReference type="InterPro" id="IPR011011">
    <property type="entry name" value="Znf_FYVE_PHD"/>
</dbReference>
<feature type="compositionally biased region" description="Basic residues" evidence="10">
    <location>
        <begin position="684"/>
        <end position="693"/>
    </location>
</feature>
<dbReference type="RefSeq" id="XP_051254903.1">
    <property type="nucleotide sequence ID" value="XM_051398943.1"/>
</dbReference>
<keyword evidence="4" id="KW-0479">Metal-binding</keyword>
<dbReference type="Gene3D" id="3.90.1750.10">
    <property type="entry name" value="Hect, E3 ligase catalytic domains"/>
    <property type="match status" value="1"/>
</dbReference>
<dbReference type="RefSeq" id="XP_051254894.1">
    <property type="nucleotide sequence ID" value="XM_051398934.1"/>
</dbReference>
<evidence type="ECO:0000259" key="11">
    <source>
        <dbReference type="PROSITE" id="PS50237"/>
    </source>
</evidence>
<dbReference type="OMA" id="IKFTNCK"/>
<dbReference type="RefSeq" id="XP_051254899.1">
    <property type="nucleotide sequence ID" value="XM_051398939.1"/>
</dbReference>
<evidence type="ECO:0000256" key="5">
    <source>
        <dbReference type="ARBA" id="ARBA00022771"/>
    </source>
</evidence>
<dbReference type="OrthoDB" id="512616at2759"/>
<dbReference type="GO" id="GO:0005634">
    <property type="term" value="C:nucleus"/>
    <property type="evidence" value="ECO:0007669"/>
    <property type="project" value="TreeGrafter"/>
</dbReference>
<dbReference type="PANTHER" id="PTHR12420">
    <property type="entry name" value="PHD FINGER PROTEIN"/>
    <property type="match status" value="1"/>
</dbReference>
<dbReference type="Gene3D" id="3.30.40.10">
    <property type="entry name" value="Zinc/RING finger domain, C3HC4 (zinc finger)"/>
    <property type="match status" value="2"/>
</dbReference>
<dbReference type="InterPro" id="IPR042013">
    <property type="entry name" value="PHF7/G2E3_ePHD"/>
</dbReference>
<dbReference type="SUPFAM" id="SSF57903">
    <property type="entry name" value="FYVE/PHD zinc finger"/>
    <property type="match status" value="1"/>
</dbReference>
<dbReference type="InterPro" id="IPR035983">
    <property type="entry name" value="Hect_E3_ubiquitin_ligase"/>
</dbReference>
<dbReference type="GeneTree" id="ENSGT00950000182865"/>
<dbReference type="RefSeq" id="XP_051254902.1">
    <property type="nucleotide sequence ID" value="XM_051398942.1"/>
</dbReference>
<feature type="domain" description="HECT" evidence="11">
    <location>
        <begin position="640"/>
        <end position="746"/>
    </location>
</feature>
<reference evidence="13" key="2">
    <citation type="submission" date="2025-09" db="UniProtKB">
        <authorList>
            <consortium name="Ensembl"/>
        </authorList>
    </citation>
    <scope>IDENTIFICATION</scope>
</reference>
<evidence type="ECO:0000256" key="7">
    <source>
        <dbReference type="ARBA" id="ARBA00022833"/>
    </source>
</evidence>
<keyword evidence="14" id="KW-1185">Reference proteome</keyword>
<dbReference type="Pfam" id="PF00632">
    <property type="entry name" value="HECT"/>
    <property type="match status" value="1"/>
</dbReference>
<keyword evidence="3" id="KW-0808">Transferase</keyword>
<dbReference type="RefSeq" id="XP_051254898.1">
    <property type="nucleotide sequence ID" value="XM_051398938.1"/>
</dbReference>
<dbReference type="RefSeq" id="XP_051254896.1">
    <property type="nucleotide sequence ID" value="XM_051398936.1"/>
</dbReference>
<dbReference type="PANTHER" id="PTHR12420:SF42">
    <property type="entry name" value="G2_M PHASE-SPECIFIC E3 UBIQUITIN-PROTEIN LIGASE"/>
    <property type="match status" value="1"/>
</dbReference>
<evidence type="ECO:0000256" key="1">
    <source>
        <dbReference type="ARBA" id="ARBA00004123"/>
    </source>
</evidence>
<dbReference type="Pfam" id="PF13771">
    <property type="entry name" value="zf-HC5HC2H"/>
    <property type="match status" value="1"/>
</dbReference>
<keyword evidence="7" id="KW-0862">Zinc</keyword>
<dbReference type="RefSeq" id="XP_051254897.1">
    <property type="nucleotide sequence ID" value="XM_051398937.1"/>
</dbReference>
<feature type="domain" description="PHD-type" evidence="12">
    <location>
        <begin position="19"/>
        <end position="136"/>
    </location>
</feature>
<dbReference type="SUPFAM" id="SSF56204">
    <property type="entry name" value="Hect, E3 ligase catalytic domain"/>
    <property type="match status" value="1"/>
</dbReference>
<comment type="caution">
    <text evidence="9">Lacks conserved residue(s) required for the propagation of feature annotation.</text>
</comment>
<evidence type="ECO:0000313" key="13">
    <source>
        <dbReference type="Ensembl" id="ENSDLAP00005038023.2"/>
    </source>
</evidence>
<dbReference type="Pfam" id="PF26054">
    <property type="entry name" value="PHD_G2E3"/>
    <property type="match status" value="1"/>
</dbReference>
<dbReference type="GeneID" id="127362771"/>
<dbReference type="GO" id="GO:0008270">
    <property type="term" value="F:zinc ion binding"/>
    <property type="evidence" value="ECO:0007669"/>
    <property type="project" value="UniProtKB-KW"/>
</dbReference>
<dbReference type="CTD" id="55632"/>
<dbReference type="InterPro" id="IPR034732">
    <property type="entry name" value="EPHD"/>
</dbReference>
<feature type="region of interest" description="Disordered" evidence="10">
    <location>
        <begin position="666"/>
        <end position="712"/>
    </location>
</feature>
<dbReference type="InterPro" id="IPR051188">
    <property type="entry name" value="PHD-type_Zinc_Finger"/>
</dbReference>
<keyword evidence="5" id="KW-0863">Zinc-finger</keyword>
<gene>
    <name evidence="13" type="primary">g2e3</name>
</gene>
<dbReference type="AlphaFoldDB" id="A0A8C4H7G6"/>
<protein>
    <submittedName>
        <fullName evidence="13">G2/M-phase specific E3 ubiquitin protein ligase</fullName>
    </submittedName>
</protein>
<keyword evidence="8" id="KW-0539">Nucleus</keyword>
<comment type="pathway">
    <text evidence="2">Protein modification; protein ubiquitination.</text>
</comment>
<dbReference type="InterPro" id="IPR000569">
    <property type="entry name" value="HECT_dom"/>
</dbReference>
<accession>A0A8C4H7G6</accession>